<evidence type="ECO:0000313" key="6">
    <source>
        <dbReference type="Proteomes" id="UP000462621"/>
    </source>
</evidence>
<comment type="similarity">
    <text evidence="1 3">Belongs to the gamma-glutamylcyclotransferase family.</text>
</comment>
<dbReference type="EMBL" id="WEKT01000015">
    <property type="protein sequence ID" value="MZI93639.1"/>
    <property type="molecule type" value="Genomic_DNA"/>
</dbReference>
<dbReference type="SUPFAM" id="SSF110857">
    <property type="entry name" value="Gamma-glutamyl cyclotransferase-like"/>
    <property type="match status" value="1"/>
</dbReference>
<evidence type="ECO:0000259" key="4">
    <source>
        <dbReference type="Pfam" id="PF06094"/>
    </source>
</evidence>
<evidence type="ECO:0000256" key="3">
    <source>
        <dbReference type="RuleBase" id="RU367036"/>
    </source>
</evidence>
<evidence type="ECO:0000313" key="5">
    <source>
        <dbReference type="EMBL" id="MZI93639.1"/>
    </source>
</evidence>
<dbReference type="PANTHER" id="PTHR12510:SF4">
    <property type="entry name" value="GAMMA-GLUTAMYLAMINECYCLOTRANSFERASE"/>
    <property type="match status" value="1"/>
</dbReference>
<dbReference type="Proteomes" id="UP000462621">
    <property type="component" value="Unassembled WGS sequence"/>
</dbReference>
<proteinExistence type="inferred from homology"/>
<dbReference type="GO" id="GO:0016740">
    <property type="term" value="F:transferase activity"/>
    <property type="evidence" value="ECO:0007669"/>
    <property type="project" value="UniProtKB-KW"/>
</dbReference>
<keyword evidence="5" id="KW-0808">Transferase</keyword>
<gene>
    <name evidence="5" type="ORF">F9817_10555</name>
</gene>
<dbReference type="Pfam" id="PF06094">
    <property type="entry name" value="GGACT"/>
    <property type="match status" value="1"/>
</dbReference>
<feature type="domain" description="Gamma-glutamylcyclotransferase AIG2-like" evidence="4">
    <location>
        <begin position="4"/>
        <end position="108"/>
    </location>
</feature>
<accession>A0A7X4RV00</accession>
<evidence type="ECO:0000256" key="2">
    <source>
        <dbReference type="PIRSR" id="PIRSR639126-1"/>
    </source>
</evidence>
<dbReference type="PANTHER" id="PTHR12510">
    <property type="entry name" value="TROPONIN C-AKIN-1 PROTEIN"/>
    <property type="match status" value="1"/>
</dbReference>
<dbReference type="AlphaFoldDB" id="A0A7X4RV00"/>
<protein>
    <recommendedName>
        <fullName evidence="3">Gamma-glutamylcyclotransferase family protein</fullName>
    </recommendedName>
</protein>
<sequence>MHKVFVFGTLKEGFPNYKTNKGLRYPGEFKTQYRYPFYLVGERHSPWLILNKGHGYQVSGQVFMVDDAALAEMDSLERIHEVDGYRRIEINVIEQNTGEEVNVYAYGKPLDQLYGADIQCEVAGEYTLSHAHLYRSRVAVAS</sequence>
<dbReference type="RefSeq" id="WP_161155283.1">
    <property type="nucleotide sequence ID" value="NZ_WEKT01000015.1"/>
</dbReference>
<organism evidence="5 6">
    <name type="scientific">Vibrio eleionomae</name>
    <dbReference type="NCBI Taxonomy" id="2653505"/>
    <lineage>
        <taxon>Bacteria</taxon>
        <taxon>Pseudomonadati</taxon>
        <taxon>Pseudomonadota</taxon>
        <taxon>Gammaproteobacteria</taxon>
        <taxon>Vibrionales</taxon>
        <taxon>Vibrionaceae</taxon>
        <taxon>Vibrio</taxon>
    </lineage>
</organism>
<comment type="caution">
    <text evidence="5">The sequence shown here is derived from an EMBL/GenBank/DDBJ whole genome shotgun (WGS) entry which is preliminary data.</text>
</comment>
<dbReference type="GO" id="GO:0061929">
    <property type="term" value="F:gamma-glutamylaminecyclotransferase activity"/>
    <property type="evidence" value="ECO:0007669"/>
    <property type="project" value="InterPro"/>
</dbReference>
<dbReference type="InterPro" id="IPR009288">
    <property type="entry name" value="AIG2-like_dom"/>
</dbReference>
<dbReference type="InterPro" id="IPR013024">
    <property type="entry name" value="GGCT-like"/>
</dbReference>
<feature type="active site" description="Proton acceptor" evidence="2">
    <location>
        <position position="77"/>
    </location>
</feature>
<keyword evidence="6" id="KW-1185">Reference proteome</keyword>
<dbReference type="Gene3D" id="3.10.490.10">
    <property type="entry name" value="Gamma-glutamyl cyclotransferase-like"/>
    <property type="match status" value="1"/>
</dbReference>
<dbReference type="GO" id="GO:0005829">
    <property type="term" value="C:cytosol"/>
    <property type="evidence" value="ECO:0007669"/>
    <property type="project" value="TreeGrafter"/>
</dbReference>
<dbReference type="InterPro" id="IPR036568">
    <property type="entry name" value="GGCT-like_sf"/>
</dbReference>
<reference evidence="5 6" key="1">
    <citation type="submission" date="2019-10" db="EMBL/GenBank/DDBJ databases">
        <title>Vibrio sp. nov. isolated from a shrimp pond.</title>
        <authorList>
            <person name="Gomez-Gil B."/>
            <person name="Enciso-Ibarra J."/>
            <person name="Enciso-Ibarra K."/>
            <person name="Bolan-Mejia C."/>
        </authorList>
    </citation>
    <scope>NUCLEOTIDE SEQUENCE [LARGE SCALE GENOMIC DNA]</scope>
    <source>
        <strain evidence="5 6">CAIM 722</strain>
    </source>
</reference>
<name>A0A7X4RV00_9VIBR</name>
<dbReference type="InterPro" id="IPR039126">
    <property type="entry name" value="GGACT"/>
</dbReference>
<dbReference type="CDD" id="cd06661">
    <property type="entry name" value="GGCT_like"/>
    <property type="match status" value="1"/>
</dbReference>
<evidence type="ECO:0000256" key="1">
    <source>
        <dbReference type="ARBA" id="ARBA00008861"/>
    </source>
</evidence>